<dbReference type="InterPro" id="IPR035669">
    <property type="entry name" value="SGNH_plant_lipase-like"/>
</dbReference>
<organism evidence="3 4">
    <name type="scientific">Vicia faba</name>
    <name type="common">Broad bean</name>
    <name type="synonym">Faba vulgaris</name>
    <dbReference type="NCBI Taxonomy" id="3906"/>
    <lineage>
        <taxon>Eukaryota</taxon>
        <taxon>Viridiplantae</taxon>
        <taxon>Streptophyta</taxon>
        <taxon>Embryophyta</taxon>
        <taxon>Tracheophyta</taxon>
        <taxon>Spermatophyta</taxon>
        <taxon>Magnoliopsida</taxon>
        <taxon>eudicotyledons</taxon>
        <taxon>Gunneridae</taxon>
        <taxon>Pentapetalae</taxon>
        <taxon>rosids</taxon>
        <taxon>fabids</taxon>
        <taxon>Fabales</taxon>
        <taxon>Fabaceae</taxon>
        <taxon>Papilionoideae</taxon>
        <taxon>50 kb inversion clade</taxon>
        <taxon>NPAAA clade</taxon>
        <taxon>Hologalegina</taxon>
        <taxon>IRL clade</taxon>
        <taxon>Fabeae</taxon>
        <taxon>Vicia</taxon>
    </lineage>
</organism>
<evidence type="ECO:0000313" key="3">
    <source>
        <dbReference type="EMBL" id="CAI8596132.1"/>
    </source>
</evidence>
<dbReference type="SUPFAM" id="SSF52266">
    <property type="entry name" value="SGNH hydrolase"/>
    <property type="match status" value="1"/>
</dbReference>
<feature type="signal peptide" evidence="2">
    <location>
        <begin position="1"/>
        <end position="19"/>
    </location>
</feature>
<gene>
    <name evidence="3" type="ORF">VFH_II020000</name>
</gene>
<proteinExistence type="inferred from homology"/>
<keyword evidence="2" id="KW-0732">Signal</keyword>
<dbReference type="Proteomes" id="UP001157006">
    <property type="component" value="Chromosome 2"/>
</dbReference>
<feature type="chain" id="PRO_5043886187" description="GDSL esterase/lipase" evidence="2">
    <location>
        <begin position="20"/>
        <end position="318"/>
    </location>
</feature>
<accession>A0AAV0ZJT1</accession>
<evidence type="ECO:0000313" key="4">
    <source>
        <dbReference type="Proteomes" id="UP001157006"/>
    </source>
</evidence>
<reference evidence="3 4" key="1">
    <citation type="submission" date="2023-01" db="EMBL/GenBank/DDBJ databases">
        <authorList>
            <person name="Kreplak J."/>
        </authorList>
    </citation>
    <scope>NUCLEOTIDE SEQUENCE [LARGE SCALE GENOMIC DNA]</scope>
</reference>
<dbReference type="AlphaFoldDB" id="A0AAV0ZJT1"/>
<evidence type="ECO:0000256" key="1">
    <source>
        <dbReference type="ARBA" id="ARBA00008668"/>
    </source>
</evidence>
<dbReference type="InterPro" id="IPR050592">
    <property type="entry name" value="GDSL_lipolytic_enzyme"/>
</dbReference>
<dbReference type="CDD" id="cd01837">
    <property type="entry name" value="SGNH_plant_lipase_like"/>
    <property type="match status" value="1"/>
</dbReference>
<dbReference type="PANTHER" id="PTHR45642">
    <property type="entry name" value="GDSL ESTERASE/LIPASE EXL3"/>
    <property type="match status" value="1"/>
</dbReference>
<sequence length="318" mass="35600">MASLILFLTLVIHLEIVLVVDVIKGEPLVPALFAFGDSIVDVGNNNYLATVAKANFFPYGRDFVSHSPTGRFSNGKVVSDYTSELFGFPSYQPAYLSLTTKGNNLLNGVNFGSAGSGYYEFTAKKYQVLTLSQQLNYYKDYQKELVKIAGQSTALSIIYGSIYFVISGSADFALNYYTSPVLQTIYTPYQFSDILLQNYFNFIQDLYALGARKIAVSTLPPIEKLLQKFPKLRLIILDTYQSLYKLITKPSDYGFFESRRACCGTGLLEVAIFCNRISVGTCTNASEYVFWDSFHPTEATNKYLIDYLAPTLISFIQT</sequence>
<evidence type="ECO:0000256" key="2">
    <source>
        <dbReference type="SAM" id="SignalP"/>
    </source>
</evidence>
<protein>
    <recommendedName>
        <fullName evidence="5">GDSL esterase/lipase</fullName>
    </recommendedName>
</protein>
<dbReference type="InterPro" id="IPR001087">
    <property type="entry name" value="GDSL"/>
</dbReference>
<dbReference type="InterPro" id="IPR036514">
    <property type="entry name" value="SGNH_hydro_sf"/>
</dbReference>
<dbReference type="EMBL" id="OX451737">
    <property type="protein sequence ID" value="CAI8596132.1"/>
    <property type="molecule type" value="Genomic_DNA"/>
</dbReference>
<evidence type="ECO:0008006" key="5">
    <source>
        <dbReference type="Google" id="ProtNLM"/>
    </source>
</evidence>
<dbReference type="Pfam" id="PF00657">
    <property type="entry name" value="Lipase_GDSL"/>
    <property type="match status" value="1"/>
</dbReference>
<dbReference type="PANTHER" id="PTHR45642:SF67">
    <property type="entry name" value="GDSL-LIKE LIPASE_ACYLHYDROLASE FAMILY PROTEIN, EXPRESSED"/>
    <property type="match status" value="1"/>
</dbReference>
<name>A0AAV0ZJT1_VICFA</name>
<dbReference type="GO" id="GO:0016788">
    <property type="term" value="F:hydrolase activity, acting on ester bonds"/>
    <property type="evidence" value="ECO:0007669"/>
    <property type="project" value="InterPro"/>
</dbReference>
<dbReference type="Gene3D" id="3.40.50.1110">
    <property type="entry name" value="SGNH hydrolase"/>
    <property type="match status" value="1"/>
</dbReference>
<keyword evidence="4" id="KW-1185">Reference proteome</keyword>
<comment type="similarity">
    <text evidence="1">Belongs to the 'GDSL' lipolytic enzyme family.</text>
</comment>